<evidence type="ECO:0000313" key="2">
    <source>
        <dbReference type="Proteomes" id="UP001231941"/>
    </source>
</evidence>
<protein>
    <submittedName>
        <fullName evidence="1">Uncharacterized protein</fullName>
    </submittedName>
</protein>
<gene>
    <name evidence="1" type="ORF">Q5Y73_10080</name>
</gene>
<dbReference type="Proteomes" id="UP001231941">
    <property type="component" value="Unassembled WGS sequence"/>
</dbReference>
<accession>A0ABT9IZA4</accession>
<comment type="caution">
    <text evidence="1">The sequence shown here is derived from an EMBL/GenBank/DDBJ whole genome shotgun (WGS) entry which is preliminary data.</text>
</comment>
<evidence type="ECO:0000313" key="1">
    <source>
        <dbReference type="EMBL" id="MDP5274457.1"/>
    </source>
</evidence>
<proteinExistence type="predicted"/>
<organism evidence="1 2">
    <name type="scientific">Chengkuizengella axinellae</name>
    <dbReference type="NCBI Taxonomy" id="3064388"/>
    <lineage>
        <taxon>Bacteria</taxon>
        <taxon>Bacillati</taxon>
        <taxon>Bacillota</taxon>
        <taxon>Bacilli</taxon>
        <taxon>Bacillales</taxon>
        <taxon>Paenibacillaceae</taxon>
        <taxon>Chengkuizengella</taxon>
    </lineage>
</organism>
<sequence>MTDTDMDGGGLYPWQEGDKIIKYSRPRADIVISPMTVVMPNGVKYIIPEKRFENQTLGANVYDYDGWEFRYLYLDANGDIHYKSARTSGGLSNYPPDPPEGSVRLGYILVGYGTEEPDGTLVTIKDYDSNGTPVFKERIYHDSRYRDERLVRASGDDIAIGGTPYGAETINLNVTGKEYETHYLKLGKGKRSASISITRTDGSDYDKYTYGASLVVGRKSANNADGLGRSIWGTYVDSSGNSGQVTGRREGNYGVYILDPKVFGKSYTYLYDADLMPDPDDPEVIALKLTFYNRSSSTTENFDLKITWHAL</sequence>
<name>A0ABT9IZA4_9BACL</name>
<dbReference type="EMBL" id="JAVAMP010000003">
    <property type="protein sequence ID" value="MDP5274457.1"/>
    <property type="molecule type" value="Genomic_DNA"/>
</dbReference>
<reference evidence="1 2" key="1">
    <citation type="submission" date="2023-08" db="EMBL/GenBank/DDBJ databases">
        <authorList>
            <person name="Park J.-S."/>
        </authorList>
    </citation>
    <scope>NUCLEOTIDE SEQUENCE [LARGE SCALE GENOMIC DNA]</scope>
    <source>
        <strain evidence="1 2">2205SS18-9</strain>
    </source>
</reference>
<dbReference type="RefSeq" id="WP_305991765.1">
    <property type="nucleotide sequence ID" value="NZ_JAVAMP010000003.1"/>
</dbReference>
<keyword evidence="2" id="KW-1185">Reference proteome</keyword>